<name>A0ABU2SAF9_9ACTN</name>
<protein>
    <recommendedName>
        <fullName evidence="4">SpdD protein</fullName>
    </recommendedName>
</protein>
<gene>
    <name evidence="2" type="ORF">RM779_25695</name>
</gene>
<evidence type="ECO:0000256" key="1">
    <source>
        <dbReference type="SAM" id="Phobius"/>
    </source>
</evidence>
<dbReference type="EMBL" id="JAVREV010000016">
    <property type="protein sequence ID" value="MDT0445961.1"/>
    <property type="molecule type" value="Genomic_DNA"/>
</dbReference>
<keyword evidence="1" id="KW-0472">Membrane</keyword>
<accession>A0ABU2SAF9</accession>
<evidence type="ECO:0000313" key="3">
    <source>
        <dbReference type="Proteomes" id="UP001183615"/>
    </source>
</evidence>
<keyword evidence="1" id="KW-1133">Transmembrane helix</keyword>
<evidence type="ECO:0000313" key="2">
    <source>
        <dbReference type="EMBL" id="MDT0445961.1"/>
    </source>
</evidence>
<evidence type="ECO:0008006" key="4">
    <source>
        <dbReference type="Google" id="ProtNLM"/>
    </source>
</evidence>
<sequence>MNPQHAHHGACGCYTPPPSPPSGCQHLTAPQYAPAPAPAVQPDRTVQIAKWAAAGGAASLFLLAFALAAIAIAVGAVAVTICVLVLRGLWNDMTKENR</sequence>
<feature type="transmembrane region" description="Helical" evidence="1">
    <location>
        <begin position="60"/>
        <end position="86"/>
    </location>
</feature>
<organism evidence="2 3">
    <name type="scientific">Streptomyces johnsoniae</name>
    <dbReference type="NCBI Taxonomy" id="3075532"/>
    <lineage>
        <taxon>Bacteria</taxon>
        <taxon>Bacillati</taxon>
        <taxon>Actinomycetota</taxon>
        <taxon>Actinomycetes</taxon>
        <taxon>Kitasatosporales</taxon>
        <taxon>Streptomycetaceae</taxon>
        <taxon>Streptomyces</taxon>
    </lineage>
</organism>
<dbReference type="RefSeq" id="WP_311620137.1">
    <property type="nucleotide sequence ID" value="NZ_JAVREV010000016.1"/>
</dbReference>
<keyword evidence="3" id="KW-1185">Reference proteome</keyword>
<comment type="caution">
    <text evidence="2">The sequence shown here is derived from an EMBL/GenBank/DDBJ whole genome shotgun (WGS) entry which is preliminary data.</text>
</comment>
<reference evidence="3" key="1">
    <citation type="submission" date="2023-07" db="EMBL/GenBank/DDBJ databases">
        <title>30 novel species of actinomycetes from the DSMZ collection.</title>
        <authorList>
            <person name="Nouioui I."/>
        </authorList>
    </citation>
    <scope>NUCLEOTIDE SEQUENCE [LARGE SCALE GENOMIC DNA]</scope>
    <source>
        <strain evidence="3">DSM 41886</strain>
    </source>
</reference>
<keyword evidence="1" id="KW-0812">Transmembrane</keyword>
<proteinExistence type="predicted"/>
<dbReference type="Proteomes" id="UP001183615">
    <property type="component" value="Unassembled WGS sequence"/>
</dbReference>